<dbReference type="STRING" id="112413.SAMN05421854_11056"/>
<evidence type="ECO:0000256" key="1">
    <source>
        <dbReference type="SAM" id="MobiDB-lite"/>
    </source>
</evidence>
<reference evidence="3" key="1">
    <citation type="submission" date="2016-10" db="EMBL/GenBank/DDBJ databases">
        <authorList>
            <person name="Varghese N."/>
            <person name="Submissions S."/>
        </authorList>
    </citation>
    <scope>NUCLEOTIDE SEQUENCE [LARGE SCALE GENOMIC DNA]</scope>
    <source>
        <strain evidence="3">DSM 44637</strain>
    </source>
</reference>
<name>A0A1I5X689_9PSEU</name>
<dbReference type="OrthoDB" id="3700868at2"/>
<proteinExistence type="predicted"/>
<dbReference type="RefSeq" id="WP_093575620.1">
    <property type="nucleotide sequence ID" value="NZ_FOWC01000010.1"/>
</dbReference>
<accession>A0A1I5X689</accession>
<feature type="region of interest" description="Disordered" evidence="1">
    <location>
        <begin position="222"/>
        <end position="242"/>
    </location>
</feature>
<dbReference type="AlphaFoldDB" id="A0A1I5X689"/>
<gene>
    <name evidence="2" type="ORF">SAMN05421854_11056</name>
</gene>
<sequence>MPMPSDEDEHEWQERLEERMFPMIAGWFQRITRPPVTPSAGSSLARDDEAYPGLPASHLAYGGMVTAAEHLEFFRVSFLATGRAVPPAAYFTVLRTALMGVAQSLWILKPADRPTRIEHALRIARDDINQRKGLLSVALPSRLGLGGEVETQRARLDEELGELQAAAAAAGLDAGNVPRWRLTMTNVIADVGDLVHADDGNDDTRYGVSVLWRMQSGHAHSTASARARQIDPQQLARNPDGTLTGAATASVTDVGTAAAAVVLWLNEAWRLYDLRCAPA</sequence>
<dbReference type="Proteomes" id="UP000199137">
    <property type="component" value="Unassembled WGS sequence"/>
</dbReference>
<dbReference type="EMBL" id="FOWC01000010">
    <property type="protein sequence ID" value="SFQ27492.1"/>
    <property type="molecule type" value="Genomic_DNA"/>
</dbReference>
<organism evidence="2 3">
    <name type="scientific">Amycolatopsis rubida</name>
    <dbReference type="NCBI Taxonomy" id="112413"/>
    <lineage>
        <taxon>Bacteria</taxon>
        <taxon>Bacillati</taxon>
        <taxon>Actinomycetota</taxon>
        <taxon>Actinomycetes</taxon>
        <taxon>Pseudonocardiales</taxon>
        <taxon>Pseudonocardiaceae</taxon>
        <taxon>Amycolatopsis</taxon>
    </lineage>
</organism>
<protein>
    <submittedName>
        <fullName evidence="2">Uncharacterized protein</fullName>
    </submittedName>
</protein>
<evidence type="ECO:0000313" key="3">
    <source>
        <dbReference type="Proteomes" id="UP000199137"/>
    </source>
</evidence>
<evidence type="ECO:0000313" key="2">
    <source>
        <dbReference type="EMBL" id="SFQ27492.1"/>
    </source>
</evidence>